<reference evidence="2" key="1">
    <citation type="submission" date="2023-03" db="EMBL/GenBank/DDBJ databases">
        <title>Edaphobacter sp.</title>
        <authorList>
            <person name="Huber K.J."/>
            <person name="Papendorf J."/>
            <person name="Pilke C."/>
            <person name="Bunk B."/>
            <person name="Sproeer C."/>
            <person name="Pester M."/>
        </authorList>
    </citation>
    <scope>NUCLEOTIDE SEQUENCE</scope>
    <source>
        <strain evidence="2">DSM 110680</strain>
    </source>
</reference>
<dbReference type="EMBL" id="CP121196">
    <property type="protein sequence ID" value="XBH18756.1"/>
    <property type="molecule type" value="Genomic_DNA"/>
</dbReference>
<evidence type="ECO:0000256" key="1">
    <source>
        <dbReference type="SAM" id="SignalP"/>
    </source>
</evidence>
<gene>
    <name evidence="2" type="ORF">P8935_05440</name>
</gene>
<protein>
    <submittedName>
        <fullName evidence="2">Uncharacterized protein</fullName>
    </submittedName>
</protein>
<feature type="signal peptide" evidence="1">
    <location>
        <begin position="1"/>
        <end position="19"/>
    </location>
</feature>
<proteinExistence type="predicted"/>
<accession>A0AAU7DN66</accession>
<dbReference type="AlphaFoldDB" id="A0AAU7DN66"/>
<name>A0AAU7DN66_9BACT</name>
<organism evidence="2">
    <name type="scientific">Telmatobacter sp. DSM 110680</name>
    <dbReference type="NCBI Taxonomy" id="3036704"/>
    <lineage>
        <taxon>Bacteria</taxon>
        <taxon>Pseudomonadati</taxon>
        <taxon>Acidobacteriota</taxon>
        <taxon>Terriglobia</taxon>
        <taxon>Terriglobales</taxon>
        <taxon>Acidobacteriaceae</taxon>
        <taxon>Telmatobacter</taxon>
    </lineage>
</organism>
<dbReference type="RefSeq" id="WP_348263974.1">
    <property type="nucleotide sequence ID" value="NZ_CP121196.1"/>
</dbReference>
<feature type="chain" id="PRO_5043795286" evidence="1">
    <location>
        <begin position="20"/>
        <end position="212"/>
    </location>
</feature>
<sequence length="212" mass="23084">MNIRPYLAVFILIGAPLLAQEMALPAPSTEFLGFTYHLPAGWDAIDTQATLPEVKKNQMAKAKTDDERKEIACVQIPISARHGSPPSFMAAMALPFACFGQILTDKDLPGFAEGSSEGPRAIFDFSDPVYGTYAMGSHNIWIERAKGNPKGHPEMPYTLEIACSLLKKAAVCWMTVAGDNDSLKQFEGDAVTLDGDFFPELVPARAFDKKPS</sequence>
<keyword evidence="1" id="KW-0732">Signal</keyword>
<evidence type="ECO:0000313" key="2">
    <source>
        <dbReference type="EMBL" id="XBH18756.1"/>
    </source>
</evidence>